<dbReference type="GO" id="GO:0051920">
    <property type="term" value="F:peroxiredoxin activity"/>
    <property type="evidence" value="ECO:0007669"/>
    <property type="project" value="InterPro"/>
</dbReference>
<dbReference type="Pfam" id="PF02627">
    <property type="entry name" value="CMD"/>
    <property type="match status" value="1"/>
</dbReference>
<dbReference type="SUPFAM" id="SSF69118">
    <property type="entry name" value="AhpD-like"/>
    <property type="match status" value="1"/>
</dbReference>
<dbReference type="InterPro" id="IPR010195">
    <property type="entry name" value="Uncharacterised_peroxidase-rel"/>
</dbReference>
<organism evidence="2 3">
    <name type="scientific">Tunturiibacter lichenicola</name>
    <dbReference type="NCBI Taxonomy" id="2051959"/>
    <lineage>
        <taxon>Bacteria</taxon>
        <taxon>Pseudomonadati</taxon>
        <taxon>Acidobacteriota</taxon>
        <taxon>Terriglobia</taxon>
        <taxon>Terriglobales</taxon>
        <taxon>Acidobacteriaceae</taxon>
        <taxon>Tunturiibacter</taxon>
    </lineage>
</organism>
<dbReference type="InterPro" id="IPR029032">
    <property type="entry name" value="AhpD-like"/>
</dbReference>
<accession>A0A852VBF3</accession>
<dbReference type="Proteomes" id="UP000564385">
    <property type="component" value="Unassembled WGS sequence"/>
</dbReference>
<reference evidence="2 3" key="1">
    <citation type="submission" date="2020-07" db="EMBL/GenBank/DDBJ databases">
        <title>Genomic Encyclopedia of Type Strains, Phase IV (KMG-V): Genome sequencing to study the core and pangenomes of soil and plant-associated prokaryotes.</title>
        <authorList>
            <person name="Whitman W."/>
        </authorList>
    </citation>
    <scope>NUCLEOTIDE SEQUENCE [LARGE SCALE GENOMIC DNA]</scope>
    <source>
        <strain evidence="2 3">M8UP22</strain>
    </source>
</reference>
<sequence length="223" mass="24724">MIMREGQKLALDKLLPIQSTNLPIVNENDAPPEVERLYMRFRTDFGRPRVPGILQCFATHPPLLEHMMGLAQSMLFVDGALDRRHKELIATFVSSLNSCAYCADSHGFFLRTNGGSQELLTAVMQCEVDSKEFTSQQGSLLRFVQKITDDAQSVSRVDIELLHDSGRTDLQIAEAIHVTALFACFNRVVNAFGLPSQDLLSMYANAPQEEPGSSEAPKHGSND</sequence>
<dbReference type="Gene3D" id="1.20.1290.10">
    <property type="entry name" value="AhpD-like"/>
    <property type="match status" value="1"/>
</dbReference>
<keyword evidence="2" id="KW-0575">Peroxidase</keyword>
<evidence type="ECO:0000313" key="3">
    <source>
        <dbReference type="Proteomes" id="UP000564385"/>
    </source>
</evidence>
<dbReference type="EMBL" id="JACCCU010000001">
    <property type="protein sequence ID" value="NYF90223.1"/>
    <property type="molecule type" value="Genomic_DNA"/>
</dbReference>
<protein>
    <submittedName>
        <fullName evidence="2">Peroxidase-related enzyme</fullName>
    </submittedName>
</protein>
<comment type="caution">
    <text evidence="2">The sequence shown here is derived from an EMBL/GenBank/DDBJ whole genome shotgun (WGS) entry which is preliminary data.</text>
</comment>
<dbReference type="NCBIfam" id="TIGR01926">
    <property type="entry name" value="peroxid_rel"/>
    <property type="match status" value="1"/>
</dbReference>
<dbReference type="AlphaFoldDB" id="A0A852VBF3"/>
<dbReference type="NCBIfam" id="TIGR00778">
    <property type="entry name" value="ahpD_dom"/>
    <property type="match status" value="1"/>
</dbReference>
<keyword evidence="2" id="KW-0560">Oxidoreductase</keyword>
<evidence type="ECO:0000259" key="1">
    <source>
        <dbReference type="Pfam" id="PF02627"/>
    </source>
</evidence>
<feature type="domain" description="Carboxymuconolactone decarboxylase-like" evidence="1">
    <location>
        <begin position="61"/>
        <end position="123"/>
    </location>
</feature>
<dbReference type="InterPro" id="IPR004675">
    <property type="entry name" value="AhpD_core"/>
</dbReference>
<dbReference type="PANTHER" id="PTHR35446">
    <property type="entry name" value="SI:CH211-175M2.5"/>
    <property type="match status" value="1"/>
</dbReference>
<gene>
    <name evidence="2" type="ORF">HDF08_002290</name>
</gene>
<name>A0A852VBF3_9BACT</name>
<proteinExistence type="predicted"/>
<evidence type="ECO:0000313" key="2">
    <source>
        <dbReference type="EMBL" id="NYF90223.1"/>
    </source>
</evidence>
<dbReference type="PANTHER" id="PTHR35446:SF2">
    <property type="entry name" value="CARBOXYMUCONOLACTONE DECARBOXYLASE-LIKE DOMAIN-CONTAINING PROTEIN"/>
    <property type="match status" value="1"/>
</dbReference>
<dbReference type="InterPro" id="IPR003779">
    <property type="entry name" value="CMD-like"/>
</dbReference>